<dbReference type="Gene3D" id="3.30.70.100">
    <property type="match status" value="1"/>
</dbReference>
<keyword evidence="2" id="KW-1185">Reference proteome</keyword>
<accession>A0A4S5E0I2</accession>
<dbReference type="InterPro" id="IPR036163">
    <property type="entry name" value="HMA_dom_sf"/>
</dbReference>
<dbReference type="GO" id="GO:0046872">
    <property type="term" value="F:metal ion binding"/>
    <property type="evidence" value="ECO:0007669"/>
    <property type="project" value="UniProtKB-KW"/>
</dbReference>
<dbReference type="Pfam" id="PF00403">
    <property type="entry name" value="HMA"/>
    <property type="match status" value="1"/>
</dbReference>
<gene>
    <name evidence="1" type="ORF">E8P82_14090</name>
</gene>
<dbReference type="SUPFAM" id="SSF55008">
    <property type="entry name" value="HMA, heavy metal-associated domain"/>
    <property type="match status" value="1"/>
</dbReference>
<dbReference type="InterPro" id="IPR017969">
    <property type="entry name" value="Heavy-metal-associated_CS"/>
</dbReference>
<dbReference type="RefSeq" id="WP_136455686.1">
    <property type="nucleotide sequence ID" value="NZ_SSWH01000017.1"/>
</dbReference>
<dbReference type="AlphaFoldDB" id="A0A4S5E0I2"/>
<dbReference type="Proteomes" id="UP000305233">
    <property type="component" value="Unassembled WGS sequence"/>
</dbReference>
<evidence type="ECO:0000313" key="1">
    <source>
        <dbReference type="EMBL" id="THJ64816.1"/>
    </source>
</evidence>
<sequence>MQTTINITGMTCGHCVSSVMEELSDVPGVEEVDVQLNVGGVSTAAVTADVEPEPGALRKAVETAGYTVVGT</sequence>
<evidence type="ECO:0000313" key="2">
    <source>
        <dbReference type="Proteomes" id="UP000305233"/>
    </source>
</evidence>
<dbReference type="PROSITE" id="PS50846">
    <property type="entry name" value="HMA_2"/>
    <property type="match status" value="1"/>
</dbReference>
<organism evidence="1 2">
    <name type="scientific">Arthrobacter echini</name>
    <dbReference type="NCBI Taxonomy" id="1529066"/>
    <lineage>
        <taxon>Bacteria</taxon>
        <taxon>Bacillati</taxon>
        <taxon>Actinomycetota</taxon>
        <taxon>Actinomycetes</taxon>
        <taxon>Micrococcales</taxon>
        <taxon>Micrococcaceae</taxon>
        <taxon>Arthrobacter</taxon>
    </lineage>
</organism>
<name>A0A4S5E0I2_9MICC</name>
<dbReference type="OrthoDB" id="9813965at2"/>
<protein>
    <submittedName>
        <fullName evidence="1">Heavy-metal-associated domain-containing protein</fullName>
    </submittedName>
</protein>
<dbReference type="InterPro" id="IPR006121">
    <property type="entry name" value="HMA_dom"/>
</dbReference>
<comment type="caution">
    <text evidence="1">The sequence shown here is derived from an EMBL/GenBank/DDBJ whole genome shotgun (WGS) entry which is preliminary data.</text>
</comment>
<reference evidence="1 2" key="1">
    <citation type="submission" date="2019-04" db="EMBL/GenBank/DDBJ databases">
        <authorList>
            <person name="Liu Q."/>
            <person name="Xin Y.-H."/>
        </authorList>
    </citation>
    <scope>NUCLEOTIDE SEQUENCE [LARGE SCALE GENOMIC DNA]</scope>
    <source>
        <strain evidence="1 2">AM23</strain>
    </source>
</reference>
<proteinExistence type="predicted"/>
<dbReference type="EMBL" id="SSWH01000017">
    <property type="protein sequence ID" value="THJ64816.1"/>
    <property type="molecule type" value="Genomic_DNA"/>
</dbReference>
<dbReference type="PROSITE" id="PS01047">
    <property type="entry name" value="HMA_1"/>
    <property type="match status" value="1"/>
</dbReference>
<dbReference type="CDD" id="cd00371">
    <property type="entry name" value="HMA"/>
    <property type="match status" value="1"/>
</dbReference>